<comment type="caution">
    <text evidence="1">The sequence shown here is derived from an EMBL/GenBank/DDBJ whole genome shotgun (WGS) entry which is preliminary data.</text>
</comment>
<evidence type="ECO:0000313" key="2">
    <source>
        <dbReference type="Proteomes" id="UP000737171"/>
    </source>
</evidence>
<sequence>MEKRLHWLESFEARGSDGQTYKVRGYEHLARDESIPDGMERWEPTGTAEYRLADGGRVDARGDGSLRLPSGVVLERMREAQKLA</sequence>
<organism evidence="1 2">
    <name type="scientific">Pseudaquabacterium terrae</name>
    <dbReference type="NCBI Taxonomy" id="2732868"/>
    <lineage>
        <taxon>Bacteria</taxon>
        <taxon>Pseudomonadati</taxon>
        <taxon>Pseudomonadota</taxon>
        <taxon>Betaproteobacteria</taxon>
        <taxon>Burkholderiales</taxon>
        <taxon>Sphaerotilaceae</taxon>
        <taxon>Pseudaquabacterium</taxon>
    </lineage>
</organism>
<name>A0ABX2EFG3_9BURK</name>
<protein>
    <submittedName>
        <fullName evidence="1">Uncharacterized protein</fullName>
    </submittedName>
</protein>
<proteinExistence type="predicted"/>
<dbReference type="RefSeq" id="WP_173122472.1">
    <property type="nucleotide sequence ID" value="NZ_JABRWJ010000003.1"/>
</dbReference>
<gene>
    <name evidence="1" type="ORF">HLB44_10195</name>
</gene>
<reference evidence="1 2" key="1">
    <citation type="submission" date="2020-05" db="EMBL/GenBank/DDBJ databases">
        <title>Aquincola sp. isolate from soil.</title>
        <authorList>
            <person name="Han J."/>
            <person name="Kim D.-U."/>
        </authorList>
    </citation>
    <scope>NUCLEOTIDE SEQUENCE [LARGE SCALE GENOMIC DNA]</scope>
    <source>
        <strain evidence="1 2">S2</strain>
    </source>
</reference>
<keyword evidence="2" id="KW-1185">Reference proteome</keyword>
<accession>A0ABX2EFG3</accession>
<dbReference type="EMBL" id="JABRWJ010000003">
    <property type="protein sequence ID" value="NRF67354.1"/>
    <property type="molecule type" value="Genomic_DNA"/>
</dbReference>
<evidence type="ECO:0000313" key="1">
    <source>
        <dbReference type="EMBL" id="NRF67354.1"/>
    </source>
</evidence>
<dbReference type="Proteomes" id="UP000737171">
    <property type="component" value="Unassembled WGS sequence"/>
</dbReference>